<proteinExistence type="inferred from homology"/>
<keyword evidence="5" id="KW-0238">DNA-binding</keyword>
<dbReference type="CDD" id="cd07153">
    <property type="entry name" value="Fur_like"/>
    <property type="match status" value="1"/>
</dbReference>
<evidence type="ECO:0000313" key="9">
    <source>
        <dbReference type="Proteomes" id="UP000002030"/>
    </source>
</evidence>
<dbReference type="eggNOG" id="COG0735">
    <property type="taxonomic scope" value="Bacteria"/>
</dbReference>
<sequence length="150" mass="17047">MWTTEQGIDRLREAGCKITSQRIAIVRALEGRKDHPSAETIYGEVLRLHPSMSIATIYGTLKMMAKVNLVKVLSIDDRRVYFDPNTNNHGHYLCEKCGRLFDLDHIDASDLKTIRLSPDDHSSVLRFELFAYGICSSCQAGEKLKERYLG</sequence>
<feature type="binding site" evidence="7">
    <location>
        <position position="97"/>
    </location>
    <ligand>
        <name>Zn(2+)</name>
        <dbReference type="ChEBI" id="CHEBI:29105"/>
    </ligand>
</feature>
<dbReference type="InterPro" id="IPR036390">
    <property type="entry name" value="WH_DNA-bd_sf"/>
</dbReference>
<comment type="similarity">
    <text evidence="1">Belongs to the Fur family.</text>
</comment>
<dbReference type="STRING" id="525903.Taci_0844"/>
<feature type="binding site" evidence="7">
    <location>
        <position position="94"/>
    </location>
    <ligand>
        <name>Zn(2+)</name>
        <dbReference type="ChEBI" id="CHEBI:29105"/>
    </ligand>
</feature>
<dbReference type="Gene3D" id="1.10.10.10">
    <property type="entry name" value="Winged helix-like DNA-binding domain superfamily/Winged helix DNA-binding domain"/>
    <property type="match status" value="1"/>
</dbReference>
<comment type="cofactor">
    <cofactor evidence="7">
        <name>Zn(2+)</name>
        <dbReference type="ChEBI" id="CHEBI:29105"/>
    </cofactor>
    <text evidence="7">Binds 1 zinc ion per subunit.</text>
</comment>
<keyword evidence="6" id="KW-0804">Transcription</keyword>
<dbReference type="OrthoDB" id="8659436at2"/>
<dbReference type="HOGENOM" id="CLU_096072_4_2_0"/>
<dbReference type="InterPro" id="IPR036388">
    <property type="entry name" value="WH-like_DNA-bd_sf"/>
</dbReference>
<dbReference type="Proteomes" id="UP000002030">
    <property type="component" value="Chromosome"/>
</dbReference>
<dbReference type="EnsemblBacteria" id="ACZ19077">
    <property type="protein sequence ID" value="ACZ19077"/>
    <property type="gene ID" value="Taci_0844"/>
</dbReference>
<dbReference type="AlphaFoldDB" id="D1B9X4"/>
<accession>D1B9X4</accession>
<keyword evidence="3 7" id="KW-0862">Zinc</keyword>
<dbReference type="GO" id="GO:0003700">
    <property type="term" value="F:DNA-binding transcription factor activity"/>
    <property type="evidence" value="ECO:0007669"/>
    <property type="project" value="InterPro"/>
</dbReference>
<dbReference type="SUPFAM" id="SSF46785">
    <property type="entry name" value="Winged helix' DNA-binding domain"/>
    <property type="match status" value="1"/>
</dbReference>
<dbReference type="GO" id="GO:1900376">
    <property type="term" value="P:regulation of secondary metabolite biosynthetic process"/>
    <property type="evidence" value="ECO:0007669"/>
    <property type="project" value="TreeGrafter"/>
</dbReference>
<dbReference type="PANTHER" id="PTHR33202">
    <property type="entry name" value="ZINC UPTAKE REGULATION PROTEIN"/>
    <property type="match status" value="1"/>
</dbReference>
<keyword evidence="4" id="KW-0805">Transcription regulation</keyword>
<feature type="binding site" evidence="7">
    <location>
        <position position="138"/>
    </location>
    <ligand>
        <name>Zn(2+)</name>
        <dbReference type="ChEBI" id="CHEBI:29105"/>
    </ligand>
</feature>
<protein>
    <submittedName>
        <fullName evidence="8">Ferric uptake regulator, Fur family</fullName>
    </submittedName>
</protein>
<keyword evidence="9" id="KW-1185">Reference proteome</keyword>
<dbReference type="InterPro" id="IPR043135">
    <property type="entry name" value="Fur_C"/>
</dbReference>
<keyword evidence="2" id="KW-0678">Repressor</keyword>
<reference evidence="8 9" key="1">
    <citation type="journal article" date="2009" name="Stand. Genomic Sci.">
        <title>Complete genome sequence of Thermanaerovibrio acidaminovorans type strain (Su883).</title>
        <authorList>
            <person name="Chovatia M."/>
            <person name="Sikorski J."/>
            <person name="Schroder M."/>
            <person name="Lapidus A."/>
            <person name="Nolan M."/>
            <person name="Tice H."/>
            <person name="Glavina Del Rio T."/>
            <person name="Copeland A."/>
            <person name="Cheng J.F."/>
            <person name="Lucas S."/>
            <person name="Chen F."/>
            <person name="Bruce D."/>
            <person name="Goodwin L."/>
            <person name="Pitluck S."/>
            <person name="Ivanova N."/>
            <person name="Mavromatis K."/>
            <person name="Ovchinnikova G."/>
            <person name="Pati A."/>
            <person name="Chen A."/>
            <person name="Palaniappan K."/>
            <person name="Land M."/>
            <person name="Hauser L."/>
            <person name="Chang Y.J."/>
            <person name="Jeffries C.D."/>
            <person name="Chain P."/>
            <person name="Saunders E."/>
            <person name="Detter J.C."/>
            <person name="Brettin T."/>
            <person name="Rohde M."/>
            <person name="Goker M."/>
            <person name="Spring S."/>
            <person name="Bristow J."/>
            <person name="Markowitz V."/>
            <person name="Hugenholtz P."/>
            <person name="Kyrpides N.C."/>
            <person name="Klenk H.P."/>
            <person name="Eisen J.A."/>
        </authorList>
    </citation>
    <scope>NUCLEOTIDE SEQUENCE [LARGE SCALE GENOMIC DNA]</scope>
    <source>
        <strain evidence="9">ATCC 49978 / DSM 6589 / Su883</strain>
    </source>
</reference>
<gene>
    <name evidence="8" type="ordered locus">Taci_0844</name>
</gene>
<dbReference type="KEGG" id="tai:Taci_0844"/>
<evidence type="ECO:0000256" key="3">
    <source>
        <dbReference type="ARBA" id="ARBA00022833"/>
    </source>
</evidence>
<evidence type="ECO:0000256" key="7">
    <source>
        <dbReference type="PIRSR" id="PIRSR602481-1"/>
    </source>
</evidence>
<organism evidence="8 9">
    <name type="scientific">Thermanaerovibrio acidaminovorans (strain ATCC 49978 / DSM 6589 / Su883)</name>
    <name type="common">Selenomonas acidaminovorans</name>
    <dbReference type="NCBI Taxonomy" id="525903"/>
    <lineage>
        <taxon>Bacteria</taxon>
        <taxon>Thermotogati</taxon>
        <taxon>Synergistota</taxon>
        <taxon>Synergistia</taxon>
        <taxon>Synergistales</taxon>
        <taxon>Synergistaceae</taxon>
        <taxon>Thermanaerovibrio</taxon>
    </lineage>
</organism>
<name>D1B9X4_THEAS</name>
<keyword evidence="7" id="KW-0479">Metal-binding</keyword>
<dbReference type="EMBL" id="CP001818">
    <property type="protein sequence ID" value="ACZ19077.1"/>
    <property type="molecule type" value="Genomic_DNA"/>
</dbReference>
<dbReference type="GO" id="GO:0045892">
    <property type="term" value="P:negative regulation of DNA-templated transcription"/>
    <property type="evidence" value="ECO:0007669"/>
    <property type="project" value="TreeGrafter"/>
</dbReference>
<evidence type="ECO:0000256" key="5">
    <source>
        <dbReference type="ARBA" id="ARBA00023125"/>
    </source>
</evidence>
<evidence type="ECO:0000256" key="1">
    <source>
        <dbReference type="ARBA" id="ARBA00007957"/>
    </source>
</evidence>
<dbReference type="GO" id="GO:0008270">
    <property type="term" value="F:zinc ion binding"/>
    <property type="evidence" value="ECO:0007669"/>
    <property type="project" value="TreeGrafter"/>
</dbReference>
<dbReference type="PANTHER" id="PTHR33202:SF7">
    <property type="entry name" value="FERRIC UPTAKE REGULATION PROTEIN"/>
    <property type="match status" value="1"/>
</dbReference>
<dbReference type="Pfam" id="PF01475">
    <property type="entry name" value="FUR"/>
    <property type="match status" value="1"/>
</dbReference>
<dbReference type="RefSeq" id="WP_012869592.1">
    <property type="nucleotide sequence ID" value="NC_013522.1"/>
</dbReference>
<evidence type="ECO:0000256" key="2">
    <source>
        <dbReference type="ARBA" id="ARBA00022491"/>
    </source>
</evidence>
<dbReference type="Gene3D" id="3.30.1490.190">
    <property type="match status" value="1"/>
</dbReference>
<evidence type="ECO:0000256" key="6">
    <source>
        <dbReference type="ARBA" id="ARBA00023163"/>
    </source>
</evidence>
<evidence type="ECO:0000313" key="8">
    <source>
        <dbReference type="EMBL" id="ACZ19077.1"/>
    </source>
</evidence>
<evidence type="ECO:0000256" key="4">
    <source>
        <dbReference type="ARBA" id="ARBA00023015"/>
    </source>
</evidence>
<feature type="binding site" evidence="7">
    <location>
        <position position="135"/>
    </location>
    <ligand>
        <name>Zn(2+)</name>
        <dbReference type="ChEBI" id="CHEBI:29105"/>
    </ligand>
</feature>
<dbReference type="InterPro" id="IPR002481">
    <property type="entry name" value="FUR"/>
</dbReference>
<dbReference type="GO" id="GO:0000976">
    <property type="term" value="F:transcription cis-regulatory region binding"/>
    <property type="evidence" value="ECO:0007669"/>
    <property type="project" value="TreeGrafter"/>
</dbReference>